<evidence type="ECO:0008006" key="4">
    <source>
        <dbReference type="Google" id="ProtNLM"/>
    </source>
</evidence>
<keyword evidence="1" id="KW-0732">Signal</keyword>
<dbReference type="AlphaFoldDB" id="A0AAN6SAP1"/>
<sequence>MHLRCSISLPVVCFFFPPLSSSDSPFFSRLSAGSIPNAQPPTTQYPVPVLFESRFLPSKRWARQATAIATLQP</sequence>
<dbReference type="Proteomes" id="UP001303222">
    <property type="component" value="Unassembled WGS sequence"/>
</dbReference>
<keyword evidence="3" id="KW-1185">Reference proteome</keyword>
<evidence type="ECO:0000256" key="1">
    <source>
        <dbReference type="SAM" id="SignalP"/>
    </source>
</evidence>
<proteinExistence type="predicted"/>
<feature type="chain" id="PRO_5042897932" description="Secreted protein" evidence="1">
    <location>
        <begin position="23"/>
        <end position="73"/>
    </location>
</feature>
<reference evidence="2" key="2">
    <citation type="submission" date="2023-06" db="EMBL/GenBank/DDBJ databases">
        <authorList>
            <consortium name="Lawrence Berkeley National Laboratory"/>
            <person name="Mondo S.J."/>
            <person name="Hensen N."/>
            <person name="Bonometti L."/>
            <person name="Westerberg I."/>
            <person name="Brannstrom I.O."/>
            <person name="Guillou S."/>
            <person name="Cros-Aarteil S."/>
            <person name="Calhoun S."/>
            <person name="Haridas S."/>
            <person name="Kuo A."/>
            <person name="Pangilinan J."/>
            <person name="Riley R."/>
            <person name="Labutti K."/>
            <person name="Andreopoulos B."/>
            <person name="Lipzen A."/>
            <person name="Chen C."/>
            <person name="Yanf M."/>
            <person name="Daum C."/>
            <person name="Ng V."/>
            <person name="Clum A."/>
            <person name="Steindorff A."/>
            <person name="Ohm R."/>
            <person name="Martin F."/>
            <person name="Silar P."/>
            <person name="Natvig D."/>
            <person name="Lalanne C."/>
            <person name="Gautier V."/>
            <person name="Ament-Velasquez S.L."/>
            <person name="Kruys A."/>
            <person name="Hutchinson M.I."/>
            <person name="Powell A.J."/>
            <person name="Barry K."/>
            <person name="Miller A.N."/>
            <person name="Grigoriev I.V."/>
            <person name="Debuchy R."/>
            <person name="Gladieux P."/>
            <person name="Thoren M.H."/>
            <person name="Johannesson H."/>
        </authorList>
    </citation>
    <scope>NUCLEOTIDE SEQUENCE</scope>
    <source>
        <strain evidence="2">CBS 626.80</strain>
    </source>
</reference>
<reference evidence="2" key="1">
    <citation type="journal article" date="2023" name="Mol. Phylogenet. Evol.">
        <title>Genome-scale phylogeny and comparative genomics of the fungal order Sordariales.</title>
        <authorList>
            <person name="Hensen N."/>
            <person name="Bonometti L."/>
            <person name="Westerberg I."/>
            <person name="Brannstrom I.O."/>
            <person name="Guillou S."/>
            <person name="Cros-Aarteil S."/>
            <person name="Calhoun S."/>
            <person name="Haridas S."/>
            <person name="Kuo A."/>
            <person name="Mondo S."/>
            <person name="Pangilinan J."/>
            <person name="Riley R."/>
            <person name="LaButti K."/>
            <person name="Andreopoulos B."/>
            <person name="Lipzen A."/>
            <person name="Chen C."/>
            <person name="Yan M."/>
            <person name="Daum C."/>
            <person name="Ng V."/>
            <person name="Clum A."/>
            <person name="Steindorff A."/>
            <person name="Ohm R.A."/>
            <person name="Martin F."/>
            <person name="Silar P."/>
            <person name="Natvig D.O."/>
            <person name="Lalanne C."/>
            <person name="Gautier V."/>
            <person name="Ament-Velasquez S.L."/>
            <person name="Kruys A."/>
            <person name="Hutchinson M.I."/>
            <person name="Powell A.J."/>
            <person name="Barry K."/>
            <person name="Miller A.N."/>
            <person name="Grigoriev I.V."/>
            <person name="Debuchy R."/>
            <person name="Gladieux P."/>
            <person name="Hiltunen Thoren M."/>
            <person name="Johannesson H."/>
        </authorList>
    </citation>
    <scope>NUCLEOTIDE SEQUENCE</scope>
    <source>
        <strain evidence="2">CBS 626.80</strain>
    </source>
</reference>
<name>A0AAN6SAP1_9PEZI</name>
<feature type="signal peptide" evidence="1">
    <location>
        <begin position="1"/>
        <end position="22"/>
    </location>
</feature>
<gene>
    <name evidence="2" type="ORF">QBC32DRAFT_354921</name>
</gene>
<evidence type="ECO:0000313" key="2">
    <source>
        <dbReference type="EMBL" id="KAK3947237.1"/>
    </source>
</evidence>
<dbReference type="EMBL" id="MU859384">
    <property type="protein sequence ID" value="KAK3947237.1"/>
    <property type="molecule type" value="Genomic_DNA"/>
</dbReference>
<accession>A0AAN6SAP1</accession>
<comment type="caution">
    <text evidence="2">The sequence shown here is derived from an EMBL/GenBank/DDBJ whole genome shotgun (WGS) entry which is preliminary data.</text>
</comment>
<protein>
    <recommendedName>
        <fullName evidence="4">Secreted protein</fullName>
    </recommendedName>
</protein>
<organism evidence="2 3">
    <name type="scientific">Pseudoneurospora amorphoporcata</name>
    <dbReference type="NCBI Taxonomy" id="241081"/>
    <lineage>
        <taxon>Eukaryota</taxon>
        <taxon>Fungi</taxon>
        <taxon>Dikarya</taxon>
        <taxon>Ascomycota</taxon>
        <taxon>Pezizomycotina</taxon>
        <taxon>Sordariomycetes</taxon>
        <taxon>Sordariomycetidae</taxon>
        <taxon>Sordariales</taxon>
        <taxon>Sordariaceae</taxon>
        <taxon>Pseudoneurospora</taxon>
    </lineage>
</organism>
<evidence type="ECO:0000313" key="3">
    <source>
        <dbReference type="Proteomes" id="UP001303222"/>
    </source>
</evidence>